<reference evidence="3" key="3">
    <citation type="submission" date="2024-01" db="EMBL/GenBank/DDBJ databases">
        <authorList>
            <person name="Coelho M.A."/>
            <person name="David-Palma M."/>
            <person name="Shea T."/>
            <person name="Sun S."/>
            <person name="Cuomo C.A."/>
            <person name="Heitman J."/>
        </authorList>
    </citation>
    <scope>NUCLEOTIDE SEQUENCE</scope>
    <source>
        <strain evidence="3">CBS 7841</strain>
    </source>
</reference>
<gene>
    <name evidence="3" type="ORF">L203_100050</name>
</gene>
<feature type="compositionally biased region" description="Low complexity" evidence="2">
    <location>
        <begin position="238"/>
        <end position="253"/>
    </location>
</feature>
<dbReference type="EMBL" id="CP143784">
    <property type="protein sequence ID" value="WVN84914.1"/>
    <property type="molecule type" value="Genomic_DNA"/>
</dbReference>
<evidence type="ECO:0000256" key="2">
    <source>
        <dbReference type="SAM" id="MobiDB-lite"/>
    </source>
</evidence>
<dbReference type="Proteomes" id="UP000094043">
    <property type="component" value="Chromosome 1"/>
</dbReference>
<feature type="coiled-coil region" evidence="1">
    <location>
        <begin position="34"/>
        <end position="127"/>
    </location>
</feature>
<dbReference type="GeneID" id="91084266"/>
<reference evidence="3" key="2">
    <citation type="journal article" date="2022" name="Elife">
        <title>Obligate sexual reproduction of a homothallic fungus closely related to the Cryptococcus pathogenic species complex.</title>
        <authorList>
            <person name="Passer A.R."/>
            <person name="Clancey S.A."/>
            <person name="Shea T."/>
            <person name="David-Palma M."/>
            <person name="Averette A.F."/>
            <person name="Boekhout T."/>
            <person name="Porcel B.M."/>
            <person name="Nowrousian M."/>
            <person name="Cuomo C.A."/>
            <person name="Sun S."/>
            <person name="Heitman J."/>
            <person name="Coelho M.A."/>
        </authorList>
    </citation>
    <scope>NUCLEOTIDE SEQUENCE</scope>
    <source>
        <strain evidence="3">CBS 7841</strain>
    </source>
</reference>
<reference evidence="3" key="1">
    <citation type="submission" date="2016-06" db="EMBL/GenBank/DDBJ databases">
        <authorList>
            <person name="Cuomo C."/>
            <person name="Litvintseva A."/>
            <person name="Heitman J."/>
            <person name="Chen Y."/>
            <person name="Sun S."/>
            <person name="Springer D."/>
            <person name="Dromer F."/>
            <person name="Young S."/>
            <person name="Zeng Q."/>
            <person name="Chapman S."/>
            <person name="Gujja S."/>
            <person name="Saif S."/>
            <person name="Birren B."/>
        </authorList>
    </citation>
    <scope>NUCLEOTIDE SEQUENCE</scope>
    <source>
        <strain evidence="3">CBS 7841</strain>
    </source>
</reference>
<name>A0AAJ8JMC3_9TREE</name>
<evidence type="ECO:0000256" key="1">
    <source>
        <dbReference type="SAM" id="Coils"/>
    </source>
</evidence>
<feature type="region of interest" description="Disordered" evidence="2">
    <location>
        <begin position="200"/>
        <end position="296"/>
    </location>
</feature>
<evidence type="ECO:0000313" key="3">
    <source>
        <dbReference type="EMBL" id="WVN84914.1"/>
    </source>
</evidence>
<sequence>MSRSTIASLESQLSTANHELELATFLNKGILQTNTEYKLRIAELEGENIALRKAESRLAETEDALGDSEIQVKRLEKTLREWEHEAISARGKREDIERLRDELARDRDRERKKREKITREKEYWEERYWEMRDNVEKAIRLEPFEMESCSFLISKGPKPIDYDLCTPTTKPRFTSQSTNHASRKPSTLPLAPLALSSPIRRSQRATAKKRKRITGSDTEHEDVEDECVPKQQKETIHPPILSEPETEIITSEIRVPSSLKRRGPAIAQRRNERFKVKEEPVSPGHNWPDEDEDDPL</sequence>
<evidence type="ECO:0000313" key="4">
    <source>
        <dbReference type="Proteomes" id="UP000094043"/>
    </source>
</evidence>
<proteinExistence type="predicted"/>
<feature type="compositionally biased region" description="Basic residues" evidence="2">
    <location>
        <begin position="201"/>
        <end position="213"/>
    </location>
</feature>
<keyword evidence="4" id="KW-1185">Reference proteome</keyword>
<feature type="compositionally biased region" description="Basic and acidic residues" evidence="2">
    <location>
        <begin position="227"/>
        <end position="236"/>
    </location>
</feature>
<dbReference type="AlphaFoldDB" id="A0AAJ8JMC3"/>
<organism evidence="3 4">
    <name type="scientific">Cryptococcus depauperatus CBS 7841</name>
    <dbReference type="NCBI Taxonomy" id="1295531"/>
    <lineage>
        <taxon>Eukaryota</taxon>
        <taxon>Fungi</taxon>
        <taxon>Dikarya</taxon>
        <taxon>Basidiomycota</taxon>
        <taxon>Agaricomycotina</taxon>
        <taxon>Tremellomycetes</taxon>
        <taxon>Tremellales</taxon>
        <taxon>Cryptococcaceae</taxon>
        <taxon>Cryptococcus</taxon>
    </lineage>
</organism>
<feature type="compositionally biased region" description="Basic and acidic residues" evidence="2">
    <location>
        <begin position="269"/>
        <end position="280"/>
    </location>
</feature>
<dbReference type="KEGG" id="cdep:91084266"/>
<protein>
    <submittedName>
        <fullName evidence="3">Uncharacterized protein</fullName>
    </submittedName>
</protein>
<accession>A0AAJ8JMC3</accession>
<keyword evidence="1" id="KW-0175">Coiled coil</keyword>
<dbReference type="RefSeq" id="XP_066065615.1">
    <property type="nucleotide sequence ID" value="XM_066209518.1"/>
</dbReference>